<sequence>MLTSLIAESIDGWSTGATPITRSYQISLHFPYGNGDLTTSLNNYRQYLNLAGVDFQGTWNSQEYGHPDQPVPSGLMWNIGQLERHNVPGLRANWLGGQELNDYLAYLLGKDKTGANYDMLSVSTRPQDEYDRVAGPDDLGYTNYGYGDGVVTVAVYQNGPGVGFAFEFSY</sequence>
<dbReference type="Proteomes" id="UP000070121">
    <property type="component" value="Unassembled WGS sequence"/>
</dbReference>
<dbReference type="STRING" id="1209931.A0A135UYZ3"/>
<keyword evidence="2" id="KW-1185">Reference proteome</keyword>
<name>A0A135UYZ3_9PEZI</name>
<dbReference type="EMBL" id="JFFI01000848">
    <property type="protein sequence ID" value="KXH65650.1"/>
    <property type="molecule type" value="Genomic_DNA"/>
</dbReference>
<proteinExistence type="predicted"/>
<accession>A0A135UYZ3</accession>
<dbReference type="OrthoDB" id="3445803at2759"/>
<organism evidence="1 2">
    <name type="scientific">Colletotrichum salicis</name>
    <dbReference type="NCBI Taxonomy" id="1209931"/>
    <lineage>
        <taxon>Eukaryota</taxon>
        <taxon>Fungi</taxon>
        <taxon>Dikarya</taxon>
        <taxon>Ascomycota</taxon>
        <taxon>Pezizomycotina</taxon>
        <taxon>Sordariomycetes</taxon>
        <taxon>Hypocreomycetidae</taxon>
        <taxon>Glomerellales</taxon>
        <taxon>Glomerellaceae</taxon>
        <taxon>Colletotrichum</taxon>
        <taxon>Colletotrichum acutatum species complex</taxon>
    </lineage>
</organism>
<comment type="caution">
    <text evidence="1">The sequence shown here is derived from an EMBL/GenBank/DDBJ whole genome shotgun (WGS) entry which is preliminary data.</text>
</comment>
<evidence type="ECO:0000313" key="1">
    <source>
        <dbReference type="EMBL" id="KXH65650.1"/>
    </source>
</evidence>
<gene>
    <name evidence="1" type="ORF">CSAL01_09468</name>
</gene>
<dbReference type="AlphaFoldDB" id="A0A135UYZ3"/>
<evidence type="ECO:0000313" key="2">
    <source>
        <dbReference type="Proteomes" id="UP000070121"/>
    </source>
</evidence>
<reference evidence="1 2" key="1">
    <citation type="submission" date="2014-02" db="EMBL/GenBank/DDBJ databases">
        <title>The genome sequence of Colletotrichum salicis CBS 607.94.</title>
        <authorList>
            <person name="Baroncelli R."/>
            <person name="Thon M.R."/>
        </authorList>
    </citation>
    <scope>NUCLEOTIDE SEQUENCE [LARGE SCALE GENOMIC DNA]</scope>
    <source>
        <strain evidence="1 2">CBS 607.94</strain>
    </source>
</reference>
<protein>
    <submittedName>
        <fullName evidence="1">Uncharacterized protein</fullName>
    </submittedName>
</protein>